<protein>
    <submittedName>
        <fullName evidence="2">Uncharacterized protein</fullName>
    </submittedName>
</protein>
<comment type="caution">
    <text evidence="2">The sequence shown here is derived from an EMBL/GenBank/DDBJ whole genome shotgun (WGS) entry which is preliminary data.</text>
</comment>
<feature type="compositionally biased region" description="Polar residues" evidence="1">
    <location>
        <begin position="19"/>
        <end position="38"/>
    </location>
</feature>
<organism evidence="2 3">
    <name type="scientific">Elysia crispata</name>
    <name type="common">lettuce slug</name>
    <dbReference type="NCBI Taxonomy" id="231223"/>
    <lineage>
        <taxon>Eukaryota</taxon>
        <taxon>Metazoa</taxon>
        <taxon>Spiralia</taxon>
        <taxon>Lophotrochozoa</taxon>
        <taxon>Mollusca</taxon>
        <taxon>Gastropoda</taxon>
        <taxon>Heterobranchia</taxon>
        <taxon>Euthyneura</taxon>
        <taxon>Panpulmonata</taxon>
        <taxon>Sacoglossa</taxon>
        <taxon>Placobranchoidea</taxon>
        <taxon>Plakobranchidae</taxon>
        <taxon>Elysia</taxon>
    </lineage>
</organism>
<keyword evidence="3" id="KW-1185">Reference proteome</keyword>
<accession>A0AAE0ZVC0</accession>
<evidence type="ECO:0000256" key="1">
    <source>
        <dbReference type="SAM" id="MobiDB-lite"/>
    </source>
</evidence>
<name>A0AAE0ZVC0_9GAST</name>
<reference evidence="2" key="1">
    <citation type="journal article" date="2023" name="G3 (Bethesda)">
        <title>A reference genome for the long-term kleptoplast-retaining sea slug Elysia crispata morphotype clarki.</title>
        <authorList>
            <person name="Eastman K.E."/>
            <person name="Pendleton A.L."/>
            <person name="Shaikh M.A."/>
            <person name="Suttiyut T."/>
            <person name="Ogas R."/>
            <person name="Tomko P."/>
            <person name="Gavelis G."/>
            <person name="Widhalm J.R."/>
            <person name="Wisecaver J.H."/>
        </authorList>
    </citation>
    <scope>NUCLEOTIDE SEQUENCE</scope>
    <source>
        <strain evidence="2">ECLA1</strain>
    </source>
</reference>
<evidence type="ECO:0000313" key="3">
    <source>
        <dbReference type="Proteomes" id="UP001283361"/>
    </source>
</evidence>
<dbReference type="AlphaFoldDB" id="A0AAE0ZVC0"/>
<dbReference type="Proteomes" id="UP001283361">
    <property type="component" value="Unassembled WGS sequence"/>
</dbReference>
<sequence>MKIEASIRQCIPWYRKTGNQDGENIFSSQETSLPVQDNKTPEHPYRKSVAPLGSKKRLPVQKMREFLHFPRSIVSSWPAQFRTSGEEFPVAWRWRMRLSGAVTLDSSGRTGSQVTPRDT</sequence>
<evidence type="ECO:0000313" key="2">
    <source>
        <dbReference type="EMBL" id="KAK3775998.1"/>
    </source>
</evidence>
<dbReference type="EMBL" id="JAWDGP010003253">
    <property type="protein sequence ID" value="KAK3775998.1"/>
    <property type="molecule type" value="Genomic_DNA"/>
</dbReference>
<feature type="region of interest" description="Disordered" evidence="1">
    <location>
        <begin position="19"/>
        <end position="53"/>
    </location>
</feature>
<gene>
    <name evidence="2" type="ORF">RRG08_043683</name>
</gene>
<proteinExistence type="predicted"/>